<dbReference type="PROSITE" id="PS51837">
    <property type="entry name" value="LITAF"/>
    <property type="match status" value="1"/>
</dbReference>
<feature type="domain" description="LITAF" evidence="7">
    <location>
        <begin position="120"/>
        <end position="201"/>
    </location>
</feature>
<dbReference type="OMA" id="YQEENIP"/>
<keyword evidence="5 6" id="KW-0472">Membrane</keyword>
<dbReference type="EMBL" id="CAJJDM010000079">
    <property type="protein sequence ID" value="CAD8086138.1"/>
    <property type="molecule type" value="Genomic_DNA"/>
</dbReference>
<feature type="transmembrane region" description="Helical" evidence="6">
    <location>
        <begin position="158"/>
        <end position="177"/>
    </location>
</feature>
<evidence type="ECO:0000256" key="2">
    <source>
        <dbReference type="ARBA" id="ARBA00005975"/>
    </source>
</evidence>
<evidence type="ECO:0000313" key="8">
    <source>
        <dbReference type="EMBL" id="CAD8086138.1"/>
    </source>
</evidence>
<evidence type="ECO:0000256" key="3">
    <source>
        <dbReference type="ARBA" id="ARBA00022723"/>
    </source>
</evidence>
<name>A0A8S1N091_PARPR</name>
<accession>A0A8S1N091</accession>
<keyword evidence="3" id="KW-0479">Metal-binding</keyword>
<evidence type="ECO:0000259" key="7">
    <source>
        <dbReference type="PROSITE" id="PS51837"/>
    </source>
</evidence>
<evidence type="ECO:0000256" key="6">
    <source>
        <dbReference type="SAM" id="Phobius"/>
    </source>
</evidence>
<dbReference type="Pfam" id="PF10601">
    <property type="entry name" value="zf-LITAF-like"/>
    <property type="match status" value="1"/>
</dbReference>
<dbReference type="SMART" id="SM00714">
    <property type="entry name" value="LITAF"/>
    <property type="match status" value="1"/>
</dbReference>
<comment type="caution">
    <text evidence="8">The sequence shown here is derived from an EMBL/GenBank/DDBJ whole genome shotgun (WGS) entry which is preliminary data.</text>
</comment>
<evidence type="ECO:0000256" key="4">
    <source>
        <dbReference type="ARBA" id="ARBA00022833"/>
    </source>
</evidence>
<evidence type="ECO:0000256" key="1">
    <source>
        <dbReference type="ARBA" id="ARBA00004170"/>
    </source>
</evidence>
<dbReference type="Proteomes" id="UP000688137">
    <property type="component" value="Unassembled WGS sequence"/>
</dbReference>
<keyword evidence="9" id="KW-1185">Reference proteome</keyword>
<keyword evidence="4" id="KW-0862">Zinc</keyword>
<reference evidence="8" key="1">
    <citation type="submission" date="2021-01" db="EMBL/GenBank/DDBJ databases">
        <authorList>
            <consortium name="Genoscope - CEA"/>
            <person name="William W."/>
        </authorList>
    </citation>
    <scope>NUCLEOTIDE SEQUENCE</scope>
</reference>
<dbReference type="PANTHER" id="PTHR23292">
    <property type="entry name" value="LIPOPOLYSACCHARIDE-INDUCED TUMOR NECROSIS FACTOR-ALPHA FACTOR"/>
    <property type="match status" value="1"/>
</dbReference>
<protein>
    <recommendedName>
        <fullName evidence="7">LITAF domain-containing protein</fullName>
    </recommendedName>
</protein>
<comment type="subcellular location">
    <subcellularLocation>
        <location evidence="1">Membrane</location>
        <topology evidence="1">Peripheral membrane protein</topology>
    </subcellularLocation>
</comment>
<dbReference type="PANTHER" id="PTHR23292:SF6">
    <property type="entry name" value="FI16602P1-RELATED"/>
    <property type="match status" value="1"/>
</dbReference>
<organism evidence="8 9">
    <name type="scientific">Paramecium primaurelia</name>
    <dbReference type="NCBI Taxonomy" id="5886"/>
    <lineage>
        <taxon>Eukaryota</taxon>
        <taxon>Sar</taxon>
        <taxon>Alveolata</taxon>
        <taxon>Ciliophora</taxon>
        <taxon>Intramacronucleata</taxon>
        <taxon>Oligohymenophorea</taxon>
        <taxon>Peniculida</taxon>
        <taxon>Parameciidae</taxon>
        <taxon>Paramecium</taxon>
    </lineage>
</organism>
<proteinExistence type="inferred from homology"/>
<dbReference type="InterPro" id="IPR006629">
    <property type="entry name" value="LITAF"/>
</dbReference>
<gene>
    <name evidence="8" type="ORF">PPRIM_AZ9-3.1.T0760024</name>
</gene>
<sequence length="206" mass="23721">MQTQIKSQLYQEENIPINNSHLGQNQTNEINQEMNKITSSIPVHEKTKLPKDSKVYMNKSKIPGFQEVQINWSQRVAQQQIVAYQIYSEVNQIPQSCVQQKNNQQFSMPQSMAYQPGSGIPTRKNLTQIPKMRHSQYLQCKWCNQEVHSQVEYRIGSAQLLLCLFLLPAFGIGLIFVCCDTYKDCYHFCTNCSCEMGIVKLIGFNS</sequence>
<dbReference type="GO" id="GO:0008270">
    <property type="term" value="F:zinc ion binding"/>
    <property type="evidence" value="ECO:0007669"/>
    <property type="project" value="TreeGrafter"/>
</dbReference>
<keyword evidence="6" id="KW-1133">Transmembrane helix</keyword>
<dbReference type="GO" id="GO:0016020">
    <property type="term" value="C:membrane"/>
    <property type="evidence" value="ECO:0007669"/>
    <property type="project" value="UniProtKB-SubCell"/>
</dbReference>
<dbReference type="AlphaFoldDB" id="A0A8S1N091"/>
<evidence type="ECO:0000313" key="9">
    <source>
        <dbReference type="Proteomes" id="UP000688137"/>
    </source>
</evidence>
<keyword evidence="6" id="KW-0812">Transmembrane</keyword>
<comment type="similarity">
    <text evidence="2">Belongs to the CDIP1/LITAF family.</text>
</comment>
<dbReference type="InterPro" id="IPR037519">
    <property type="entry name" value="LITAF_fam"/>
</dbReference>
<evidence type="ECO:0000256" key="5">
    <source>
        <dbReference type="ARBA" id="ARBA00023136"/>
    </source>
</evidence>